<accession>A0A1Y2EGR4</accession>
<dbReference type="InParanoid" id="A0A1Y2EGR4"/>
<dbReference type="GO" id="GO:0022857">
    <property type="term" value="F:transmembrane transporter activity"/>
    <property type="evidence" value="ECO:0007669"/>
    <property type="project" value="InterPro"/>
</dbReference>
<dbReference type="AlphaFoldDB" id="A0A1Y2EGR4"/>
<comment type="subcellular location">
    <subcellularLocation>
        <location evidence="1">Membrane</location>
        <topology evidence="1">Multi-pass membrane protein</topology>
    </subcellularLocation>
</comment>
<dbReference type="GeneID" id="63779091"/>
<evidence type="ECO:0000256" key="1">
    <source>
        <dbReference type="ARBA" id="ARBA00004141"/>
    </source>
</evidence>
<evidence type="ECO:0000256" key="2">
    <source>
        <dbReference type="ARBA" id="ARBA00022692"/>
    </source>
</evidence>
<evidence type="ECO:0000256" key="6">
    <source>
        <dbReference type="SAM" id="Phobius"/>
    </source>
</evidence>
<sequence length="554" mass="59537">MATDENTPLLNNGHARQHESSAPNGNGTVHIDNKATKPWWFATPELRLLASGILISMSFSYTQVPIMYAFRQMVCDDFYTHVPAYEGAGDRCSRNDIDSATALQMTIMGMSTVCCGVLNLILTGSYIKRWGPRRALVLSTFFPILRVSMQIIGIGVGGLTGVVIMQSSQALSIAGGPAGYILILNTAIAEVVEPAARTGAFGKLQGVVMFGVSLGYQIGGIIGEISIIRRPFELAAVSLTLSCLYAAFIVPYIDPKTLGGSDKKSAGSAEKSKFFLAVFAPQRLRLENGKVVKYYGMLLLAVGIFTSVLATGYAPVLIQMYAMTALHFTPKDTSTLVAANSLIRGAFLMFIFPHVITYGRKWFSSKDAPQAEATVEAGMPTHAEDLDPITGVQSELEPTRAPAPVSEDSGAAFDLFFLRWSLLFDAIITACIAFCTESWQLYLAGFLLPFASGSAPASKGVLAEMCPASQRPDALQAMTFVEYVGVLVTLGVFGFVFSIFSDMGKAYLTFYCNAGVALIAIAILLFSRLPPKNSSVEIEESGNTERSTEDVATS</sequence>
<dbReference type="InterPro" id="IPR011701">
    <property type="entry name" value="MFS"/>
</dbReference>
<evidence type="ECO:0008006" key="9">
    <source>
        <dbReference type="Google" id="ProtNLM"/>
    </source>
</evidence>
<dbReference type="Gene3D" id="1.20.1250.20">
    <property type="entry name" value="MFS general substrate transporter like domains"/>
    <property type="match status" value="2"/>
</dbReference>
<feature type="transmembrane region" description="Helical" evidence="6">
    <location>
        <begin position="204"/>
        <end position="228"/>
    </location>
</feature>
<evidence type="ECO:0000256" key="4">
    <source>
        <dbReference type="ARBA" id="ARBA00023136"/>
    </source>
</evidence>
<dbReference type="SUPFAM" id="SSF103473">
    <property type="entry name" value="MFS general substrate transporter"/>
    <property type="match status" value="2"/>
</dbReference>
<feature type="transmembrane region" description="Helical" evidence="6">
    <location>
        <begin position="234"/>
        <end position="253"/>
    </location>
</feature>
<dbReference type="Proteomes" id="UP000193689">
    <property type="component" value="Unassembled WGS sequence"/>
</dbReference>
<feature type="transmembrane region" description="Helical" evidence="6">
    <location>
        <begin position="294"/>
        <end position="316"/>
    </location>
</feature>
<dbReference type="PANTHER" id="PTHR23507">
    <property type="entry name" value="ZGC:174356"/>
    <property type="match status" value="1"/>
</dbReference>
<dbReference type="InterPro" id="IPR036259">
    <property type="entry name" value="MFS_trans_sf"/>
</dbReference>
<gene>
    <name evidence="7" type="ORF">BCR38DRAFT_471739</name>
</gene>
<feature type="transmembrane region" description="Helical" evidence="6">
    <location>
        <begin position="170"/>
        <end position="192"/>
    </location>
</feature>
<dbReference type="STRING" id="1141098.A0A1Y2EGR4"/>
<feature type="transmembrane region" description="Helical" evidence="6">
    <location>
        <begin position="135"/>
        <end position="164"/>
    </location>
</feature>
<dbReference type="GO" id="GO:0016020">
    <property type="term" value="C:membrane"/>
    <property type="evidence" value="ECO:0007669"/>
    <property type="project" value="UniProtKB-SubCell"/>
</dbReference>
<dbReference type="PANTHER" id="PTHR23507:SF13">
    <property type="entry name" value="MFS GENERAL SUBSTRATE TRANSPORTER"/>
    <property type="match status" value="1"/>
</dbReference>
<dbReference type="OrthoDB" id="5204190at2759"/>
<feature type="transmembrane region" description="Helical" evidence="6">
    <location>
        <begin position="506"/>
        <end position="526"/>
    </location>
</feature>
<keyword evidence="8" id="KW-1185">Reference proteome</keyword>
<evidence type="ECO:0000313" key="8">
    <source>
        <dbReference type="Proteomes" id="UP000193689"/>
    </source>
</evidence>
<reference evidence="7 8" key="1">
    <citation type="submission" date="2016-07" db="EMBL/GenBank/DDBJ databases">
        <title>Pervasive Adenine N6-methylation of Active Genes in Fungi.</title>
        <authorList>
            <consortium name="DOE Joint Genome Institute"/>
            <person name="Mondo S.J."/>
            <person name="Dannebaum R.O."/>
            <person name="Kuo R.C."/>
            <person name="Labutti K."/>
            <person name="Haridas S."/>
            <person name="Kuo A."/>
            <person name="Salamov A."/>
            <person name="Ahrendt S.R."/>
            <person name="Lipzen A."/>
            <person name="Sullivan W."/>
            <person name="Andreopoulos W.B."/>
            <person name="Clum A."/>
            <person name="Lindquist E."/>
            <person name="Daum C."/>
            <person name="Ramamoorthy G.K."/>
            <person name="Gryganskyi A."/>
            <person name="Culley D."/>
            <person name="Magnuson J.K."/>
            <person name="James T.Y."/>
            <person name="O'Malley M.A."/>
            <person name="Stajich J.E."/>
            <person name="Spatafora J.W."/>
            <person name="Visel A."/>
            <person name="Grigoriev I.V."/>
        </authorList>
    </citation>
    <scope>NUCLEOTIDE SEQUENCE [LARGE SCALE GENOMIC DNA]</scope>
    <source>
        <strain evidence="7 8">CBS 129021</strain>
    </source>
</reference>
<dbReference type="RefSeq" id="XP_040720396.1">
    <property type="nucleotide sequence ID" value="XM_040862879.1"/>
</dbReference>
<feature type="transmembrane region" description="Helical" evidence="6">
    <location>
        <begin position="336"/>
        <end position="356"/>
    </location>
</feature>
<feature type="transmembrane region" description="Helical" evidence="6">
    <location>
        <begin position="480"/>
        <end position="500"/>
    </location>
</feature>
<organism evidence="7 8">
    <name type="scientific">Pseudomassariella vexata</name>
    <dbReference type="NCBI Taxonomy" id="1141098"/>
    <lineage>
        <taxon>Eukaryota</taxon>
        <taxon>Fungi</taxon>
        <taxon>Dikarya</taxon>
        <taxon>Ascomycota</taxon>
        <taxon>Pezizomycotina</taxon>
        <taxon>Sordariomycetes</taxon>
        <taxon>Xylariomycetidae</taxon>
        <taxon>Amphisphaeriales</taxon>
        <taxon>Pseudomassariaceae</taxon>
        <taxon>Pseudomassariella</taxon>
    </lineage>
</organism>
<keyword evidence="4 6" id="KW-0472">Membrane</keyword>
<protein>
    <recommendedName>
        <fullName evidence="9">Major facilitator superfamily domain-containing protein</fullName>
    </recommendedName>
</protein>
<name>A0A1Y2EGR4_9PEZI</name>
<evidence type="ECO:0000256" key="3">
    <source>
        <dbReference type="ARBA" id="ARBA00022989"/>
    </source>
</evidence>
<keyword evidence="2 6" id="KW-0812">Transmembrane</keyword>
<proteinExistence type="predicted"/>
<feature type="compositionally biased region" description="Polar residues" evidence="5">
    <location>
        <begin position="1"/>
        <end position="10"/>
    </location>
</feature>
<keyword evidence="3 6" id="KW-1133">Transmembrane helix</keyword>
<dbReference type="EMBL" id="MCFJ01000002">
    <property type="protein sequence ID" value="ORY70446.1"/>
    <property type="molecule type" value="Genomic_DNA"/>
</dbReference>
<feature type="region of interest" description="Disordered" evidence="5">
    <location>
        <begin position="1"/>
        <end position="28"/>
    </location>
</feature>
<comment type="caution">
    <text evidence="7">The sequence shown here is derived from an EMBL/GenBank/DDBJ whole genome shotgun (WGS) entry which is preliminary data.</text>
</comment>
<evidence type="ECO:0000313" key="7">
    <source>
        <dbReference type="EMBL" id="ORY70446.1"/>
    </source>
</evidence>
<dbReference type="Pfam" id="PF07690">
    <property type="entry name" value="MFS_1"/>
    <property type="match status" value="2"/>
</dbReference>
<evidence type="ECO:0000256" key="5">
    <source>
        <dbReference type="SAM" id="MobiDB-lite"/>
    </source>
</evidence>
<feature type="transmembrane region" description="Helical" evidence="6">
    <location>
        <begin position="102"/>
        <end position="123"/>
    </location>
</feature>
<feature type="region of interest" description="Disordered" evidence="5">
    <location>
        <begin position="534"/>
        <end position="554"/>
    </location>
</feature>